<keyword evidence="10" id="KW-1185">Reference proteome</keyword>
<protein>
    <recommendedName>
        <fullName evidence="5">Large ribosomal subunit protein P2</fullName>
    </recommendedName>
    <alternativeName>
        <fullName evidence="6">60S acidic ribosomal protein P2</fullName>
    </alternativeName>
</protein>
<evidence type="ECO:0000256" key="2">
    <source>
        <dbReference type="ARBA" id="ARBA00005436"/>
    </source>
</evidence>
<name>B0XBM1_CULQU</name>
<organism>
    <name type="scientific">Culex quinquefasciatus</name>
    <name type="common">Southern house mosquito</name>
    <name type="synonym">Culex pungens</name>
    <dbReference type="NCBI Taxonomy" id="7176"/>
    <lineage>
        <taxon>Eukaryota</taxon>
        <taxon>Metazoa</taxon>
        <taxon>Ecdysozoa</taxon>
        <taxon>Arthropoda</taxon>
        <taxon>Hexapoda</taxon>
        <taxon>Insecta</taxon>
        <taxon>Pterygota</taxon>
        <taxon>Neoptera</taxon>
        <taxon>Endopterygota</taxon>
        <taxon>Diptera</taxon>
        <taxon>Nematocera</taxon>
        <taxon>Culicoidea</taxon>
        <taxon>Culicidae</taxon>
        <taxon>Culicinae</taxon>
        <taxon>Culicini</taxon>
        <taxon>Culex</taxon>
        <taxon>Culex</taxon>
    </lineage>
</organism>
<dbReference type="Pfam" id="PF00428">
    <property type="entry name" value="Ribosomal_60s"/>
    <property type="match status" value="1"/>
</dbReference>
<evidence type="ECO:0000256" key="1">
    <source>
        <dbReference type="ARBA" id="ARBA00003362"/>
    </source>
</evidence>
<dbReference type="PANTHER" id="PTHR21141">
    <property type="entry name" value="60S ACIDIC RIBOSOMAL PROTEIN FAMILY MEMBER"/>
    <property type="match status" value="1"/>
</dbReference>
<evidence type="ECO:0000256" key="3">
    <source>
        <dbReference type="ARBA" id="ARBA00022980"/>
    </source>
</evidence>
<gene>
    <name evidence="9" type="primary">6050432</name>
    <name evidence="8" type="ORF">CpipJ_CPIJ016756</name>
</gene>
<evidence type="ECO:0000256" key="6">
    <source>
        <dbReference type="ARBA" id="ARBA00035443"/>
    </source>
</evidence>
<evidence type="ECO:0000256" key="7">
    <source>
        <dbReference type="SAM" id="MobiDB-lite"/>
    </source>
</evidence>
<dbReference type="InterPro" id="IPR044076">
    <property type="entry name" value="Ribosomal_P2"/>
</dbReference>
<reference evidence="9" key="2">
    <citation type="submission" date="2021-02" db="UniProtKB">
        <authorList>
            <consortium name="EnsemblMetazoa"/>
        </authorList>
    </citation>
    <scope>IDENTIFICATION</scope>
    <source>
        <strain evidence="9">JHB</strain>
    </source>
</reference>
<accession>B0XBM1</accession>
<dbReference type="STRING" id="7176.B0XBM1"/>
<dbReference type="eggNOG" id="KOG3449">
    <property type="taxonomic scope" value="Eukaryota"/>
</dbReference>
<evidence type="ECO:0000256" key="4">
    <source>
        <dbReference type="ARBA" id="ARBA00023274"/>
    </source>
</evidence>
<dbReference type="GO" id="GO:0003735">
    <property type="term" value="F:structural constituent of ribosome"/>
    <property type="evidence" value="ECO:0007669"/>
    <property type="project" value="InterPro"/>
</dbReference>
<dbReference type="KEGG" id="cqu:CpipJ_CPIJ016756"/>
<dbReference type="Gene3D" id="1.10.10.1410">
    <property type="match status" value="1"/>
</dbReference>
<comment type="function">
    <text evidence="1">Plays an important role in the elongation step of protein synthesis.</text>
</comment>
<dbReference type="InParanoid" id="B0XBM1"/>
<dbReference type="CDD" id="cd05833">
    <property type="entry name" value="Ribosomal_P2"/>
    <property type="match status" value="1"/>
</dbReference>
<dbReference type="GO" id="GO:0022625">
    <property type="term" value="C:cytosolic large ribosomal subunit"/>
    <property type="evidence" value="ECO:0007669"/>
    <property type="project" value="InterPro"/>
</dbReference>
<evidence type="ECO:0000313" key="8">
    <source>
        <dbReference type="EMBL" id="EDS44370.1"/>
    </source>
</evidence>
<dbReference type="HOGENOM" id="CLU_1847095_0_0_1"/>
<dbReference type="VEuPathDB" id="VectorBase:CPIJ016756"/>
<dbReference type="VEuPathDB" id="VectorBase:CQUJHB016396"/>
<feature type="region of interest" description="Disordered" evidence="7">
    <location>
        <begin position="120"/>
        <end position="139"/>
    </location>
</feature>
<keyword evidence="4" id="KW-0687">Ribonucleoprotein</keyword>
<comment type="similarity">
    <text evidence="2">Belongs to the eukaryotic ribosomal protein P1/P2 family.</text>
</comment>
<dbReference type="GO" id="GO:0002182">
    <property type="term" value="P:cytoplasmic translational elongation"/>
    <property type="evidence" value="ECO:0007669"/>
    <property type="project" value="InterPro"/>
</dbReference>
<sequence>MPLPPLQQLAVVGTVTSTRWFSGITQPIGTILVSSNLGLDRVHLNFLLDLFAAVAHLRMFLNAVPSNPDIEKVLSSVGIEADSTRVTKVVNEPKGKSVEELIATRREKLSWMPSGGAALAAAAKEKNREKRRKRVRIRG</sequence>
<evidence type="ECO:0000313" key="10">
    <source>
        <dbReference type="Proteomes" id="UP000002320"/>
    </source>
</evidence>
<dbReference type="EnsemblMetazoa" id="CPIJ016756-RA">
    <property type="protein sequence ID" value="CPIJ016756-PA"/>
    <property type="gene ID" value="CPIJ016756"/>
</dbReference>
<dbReference type="AlphaFoldDB" id="B0XBM1"/>
<evidence type="ECO:0000313" key="9">
    <source>
        <dbReference type="EnsemblMetazoa" id="CPIJ016756-PA"/>
    </source>
</evidence>
<feature type="compositionally biased region" description="Basic residues" evidence="7">
    <location>
        <begin position="129"/>
        <end position="139"/>
    </location>
</feature>
<dbReference type="InterPro" id="IPR038716">
    <property type="entry name" value="P1/P2_N_sf"/>
</dbReference>
<keyword evidence="3 8" id="KW-0689">Ribosomal protein</keyword>
<dbReference type="EMBL" id="DS232642">
    <property type="protein sequence ID" value="EDS44370.1"/>
    <property type="molecule type" value="Genomic_DNA"/>
</dbReference>
<dbReference type="OrthoDB" id="1227494at2759"/>
<reference evidence="8" key="1">
    <citation type="submission" date="2007-03" db="EMBL/GenBank/DDBJ databases">
        <title>Annotation of Culex pipiens quinquefasciatus.</title>
        <authorList>
            <consortium name="The Broad Institute Genome Sequencing Platform"/>
            <person name="Atkinson P.W."/>
            <person name="Hemingway J."/>
            <person name="Christensen B.M."/>
            <person name="Higgs S."/>
            <person name="Kodira C."/>
            <person name="Hannick L."/>
            <person name="Megy K."/>
            <person name="O'Leary S."/>
            <person name="Pearson M."/>
            <person name="Haas B.J."/>
            <person name="Mauceli E."/>
            <person name="Wortman J.R."/>
            <person name="Lee N.H."/>
            <person name="Guigo R."/>
            <person name="Stanke M."/>
            <person name="Alvarado L."/>
            <person name="Amedeo P."/>
            <person name="Antoine C.H."/>
            <person name="Arensburger P."/>
            <person name="Bidwell S.L."/>
            <person name="Crawford M."/>
            <person name="Camaro F."/>
            <person name="Devon K."/>
            <person name="Engels R."/>
            <person name="Hammond M."/>
            <person name="Howarth C."/>
            <person name="Koehrsen M."/>
            <person name="Lawson D."/>
            <person name="Montgomery P."/>
            <person name="Nene V."/>
            <person name="Nusbaum C."/>
            <person name="Puiu D."/>
            <person name="Romero-Severson J."/>
            <person name="Severson D.W."/>
            <person name="Shumway M."/>
            <person name="Sisk P."/>
            <person name="Stolte C."/>
            <person name="Zeng Q."/>
            <person name="Eisenstadt E."/>
            <person name="Fraser-Liggett C."/>
            <person name="Strausberg R."/>
            <person name="Galagan J."/>
            <person name="Birren B."/>
            <person name="Collins F.H."/>
        </authorList>
    </citation>
    <scope>NUCLEOTIDE SEQUENCE [LARGE SCALE GENOMIC DNA]</scope>
    <source>
        <strain evidence="8">JHB</strain>
    </source>
</reference>
<evidence type="ECO:0000256" key="5">
    <source>
        <dbReference type="ARBA" id="ARBA00035301"/>
    </source>
</evidence>
<dbReference type="PANTHER" id="PTHR21141:SF5">
    <property type="entry name" value="LARGE RIBOSOMAL SUBUNIT PROTEIN P2"/>
    <property type="match status" value="1"/>
</dbReference>
<proteinExistence type="inferred from homology"/>
<dbReference type="Proteomes" id="UP000002320">
    <property type="component" value="Unassembled WGS sequence"/>
</dbReference>
<dbReference type="FunFam" id="1.10.10.1410:FF:000002">
    <property type="entry name" value="60S acidic ribosomal protein P2"/>
    <property type="match status" value="1"/>
</dbReference>